<name>V6LP32_9EUKA</name>
<dbReference type="PROSITE" id="PS50011">
    <property type="entry name" value="PROTEIN_KINASE_DOM"/>
    <property type="match status" value="1"/>
</dbReference>
<feature type="binding site" evidence="9">
    <location>
        <position position="44"/>
    </location>
    <ligand>
        <name>ATP</name>
        <dbReference type="ChEBI" id="CHEBI:30616"/>
    </ligand>
</feature>
<dbReference type="OrthoDB" id="193931at2759"/>
<dbReference type="GO" id="GO:0004674">
    <property type="term" value="F:protein serine/threonine kinase activity"/>
    <property type="evidence" value="ECO:0007669"/>
    <property type="project" value="UniProtKB-KW"/>
</dbReference>
<evidence type="ECO:0000256" key="5">
    <source>
        <dbReference type="ARBA" id="ARBA00022777"/>
    </source>
</evidence>
<evidence type="ECO:0000256" key="9">
    <source>
        <dbReference type="PROSITE-ProRule" id="PRU10141"/>
    </source>
</evidence>
<reference evidence="13" key="2">
    <citation type="submission" date="2020-12" db="EMBL/GenBank/DDBJ databases">
        <title>New Spironucleus salmonicida genome in near-complete chromosomes.</title>
        <authorList>
            <person name="Xu F."/>
            <person name="Kurt Z."/>
            <person name="Jimenez-Gonzalez A."/>
            <person name="Astvaldsson A."/>
            <person name="Andersson J.O."/>
            <person name="Svard S.G."/>
        </authorList>
    </citation>
    <scope>NUCLEOTIDE SEQUENCE</scope>
    <source>
        <strain evidence="13">ATCC 50377</strain>
    </source>
</reference>
<comment type="similarity">
    <text evidence="10">Belongs to the protein kinase superfamily.</text>
</comment>
<dbReference type="EMBL" id="KI546085">
    <property type="protein sequence ID" value="EST45998.1"/>
    <property type="molecule type" value="Genomic_DNA"/>
</dbReference>
<evidence type="ECO:0000256" key="7">
    <source>
        <dbReference type="ARBA" id="ARBA00047899"/>
    </source>
</evidence>
<dbReference type="EC" id="2.7.11.1" evidence="1"/>
<dbReference type="FunFam" id="1.10.510.10:FF:000592">
    <property type="entry name" value="CAMK family protein kinase"/>
    <property type="match status" value="1"/>
</dbReference>
<dbReference type="CDD" id="cd14003">
    <property type="entry name" value="STKc_AMPK-like"/>
    <property type="match status" value="1"/>
</dbReference>
<keyword evidence="3" id="KW-0808">Transferase</keyword>
<dbReference type="InterPro" id="IPR008271">
    <property type="entry name" value="Ser/Thr_kinase_AS"/>
</dbReference>
<dbReference type="InterPro" id="IPR017441">
    <property type="entry name" value="Protein_kinase_ATP_BS"/>
</dbReference>
<dbReference type="GO" id="GO:0005524">
    <property type="term" value="F:ATP binding"/>
    <property type="evidence" value="ECO:0007669"/>
    <property type="project" value="UniProtKB-UniRule"/>
</dbReference>
<evidence type="ECO:0000256" key="8">
    <source>
        <dbReference type="ARBA" id="ARBA00048679"/>
    </source>
</evidence>
<gene>
    <name evidence="12" type="ORF">SS50377_13982</name>
    <name evidence="13" type="ORF">SS50377_24454</name>
</gene>
<keyword evidence="4 9" id="KW-0547">Nucleotide-binding</keyword>
<proteinExistence type="inferred from homology"/>
<dbReference type="SUPFAM" id="SSF56112">
    <property type="entry name" value="Protein kinase-like (PK-like)"/>
    <property type="match status" value="1"/>
</dbReference>
<dbReference type="Proteomes" id="UP000018208">
    <property type="component" value="Unassembled WGS sequence"/>
</dbReference>
<dbReference type="InterPro" id="IPR000719">
    <property type="entry name" value="Prot_kinase_dom"/>
</dbReference>
<protein>
    <recommendedName>
        <fullName evidence="1">non-specific serine/threonine protein kinase</fullName>
        <ecNumber evidence="1">2.7.11.1</ecNumber>
    </recommendedName>
</protein>
<feature type="domain" description="Protein kinase" evidence="11">
    <location>
        <begin position="15"/>
        <end position="267"/>
    </location>
</feature>
<accession>V6LP32</accession>
<evidence type="ECO:0000259" key="11">
    <source>
        <dbReference type="PROSITE" id="PS50011"/>
    </source>
</evidence>
<keyword evidence="14" id="KW-1185">Reference proteome</keyword>
<dbReference type="FunFam" id="3.30.200.20:FF:000003">
    <property type="entry name" value="Non-specific serine/threonine protein kinase"/>
    <property type="match status" value="1"/>
</dbReference>
<dbReference type="Gene3D" id="1.10.510.10">
    <property type="entry name" value="Transferase(Phosphotransferase) domain 1"/>
    <property type="match status" value="1"/>
</dbReference>
<evidence type="ECO:0000256" key="4">
    <source>
        <dbReference type="ARBA" id="ARBA00022741"/>
    </source>
</evidence>
<evidence type="ECO:0000313" key="14">
    <source>
        <dbReference type="Proteomes" id="UP000018208"/>
    </source>
</evidence>
<dbReference type="PANTHER" id="PTHR24346">
    <property type="entry name" value="MAP/MICROTUBULE AFFINITY-REGULATING KINASE"/>
    <property type="match status" value="1"/>
</dbReference>
<sequence>MQEQIKVRVKRVANYITGKNLGRGTFGDVRLATHVISGERVAMKILEKERIQCDDDFKRVVCEIQVLKLLSHPNIVKLLEVIDTSRHIYIITEYLPQGELFNYVVSNKKLDEEEARKIFQQLISALDYCHQRNVVHRDLKLENILLDINHNCKVIDFGLSTVLQQSQSLDTACGSPSYAAPEMLTGKKYDGFKTDVWASGIVLFAMICGHLPFDDDQVDRLYKKIIVGEFTIPSHVSNEAQDLIQHILVVTPSKRFTIEDIKKHPFFTKNLPPELLINDFSAPQILDFRVVYSMVQSTPEWSALKIIKSLNNNRHNAMTAAYYLLSERRLTQGTGKWEYEEQKKYSRALGFILTEDGNIEEVQVEEDDFFGNLSVAQYSVLDDECDASESLSQAPFDQ</sequence>
<dbReference type="PROSITE" id="PS00108">
    <property type="entry name" value="PROTEIN_KINASE_ST"/>
    <property type="match status" value="1"/>
</dbReference>
<evidence type="ECO:0000256" key="3">
    <source>
        <dbReference type="ARBA" id="ARBA00022679"/>
    </source>
</evidence>
<dbReference type="InterPro" id="IPR011009">
    <property type="entry name" value="Kinase-like_dom_sf"/>
</dbReference>
<dbReference type="VEuPathDB" id="GiardiaDB:SS50377_24454"/>
<dbReference type="GO" id="GO:0005737">
    <property type="term" value="C:cytoplasm"/>
    <property type="evidence" value="ECO:0007669"/>
    <property type="project" value="TreeGrafter"/>
</dbReference>
<dbReference type="SMART" id="SM00220">
    <property type="entry name" value="S_TKc"/>
    <property type="match status" value="1"/>
</dbReference>
<evidence type="ECO:0000313" key="12">
    <source>
        <dbReference type="EMBL" id="EST45998.1"/>
    </source>
</evidence>
<keyword evidence="2 10" id="KW-0723">Serine/threonine-protein kinase</keyword>
<evidence type="ECO:0000256" key="2">
    <source>
        <dbReference type="ARBA" id="ARBA00022527"/>
    </source>
</evidence>
<dbReference type="GO" id="GO:0035556">
    <property type="term" value="P:intracellular signal transduction"/>
    <property type="evidence" value="ECO:0007669"/>
    <property type="project" value="TreeGrafter"/>
</dbReference>
<reference evidence="12 13" key="1">
    <citation type="journal article" date="2014" name="PLoS Genet.">
        <title>The Genome of Spironucleus salmonicida Highlights a Fish Pathogen Adapted to Fluctuating Environments.</title>
        <authorList>
            <person name="Xu F."/>
            <person name="Jerlstrom-Hultqvist J."/>
            <person name="Einarsson E."/>
            <person name="Astvaldsson A."/>
            <person name="Svard S.G."/>
            <person name="Andersson J.O."/>
        </authorList>
    </citation>
    <scope>NUCLEOTIDE SEQUENCE</scope>
    <source>
        <strain evidence="13">ATCC 50377</strain>
    </source>
</reference>
<organism evidence="12">
    <name type="scientific">Spironucleus salmonicida</name>
    <dbReference type="NCBI Taxonomy" id="348837"/>
    <lineage>
        <taxon>Eukaryota</taxon>
        <taxon>Metamonada</taxon>
        <taxon>Diplomonadida</taxon>
        <taxon>Hexamitidae</taxon>
        <taxon>Hexamitinae</taxon>
        <taxon>Spironucleus</taxon>
    </lineage>
</organism>
<evidence type="ECO:0000256" key="6">
    <source>
        <dbReference type="ARBA" id="ARBA00022840"/>
    </source>
</evidence>
<evidence type="ECO:0000313" key="13">
    <source>
        <dbReference type="EMBL" id="KAH0574496.1"/>
    </source>
</evidence>
<evidence type="ECO:0000256" key="10">
    <source>
        <dbReference type="RuleBase" id="RU000304"/>
    </source>
</evidence>
<comment type="catalytic activity">
    <reaction evidence="8">
        <text>L-seryl-[protein] + ATP = O-phospho-L-seryl-[protein] + ADP + H(+)</text>
        <dbReference type="Rhea" id="RHEA:17989"/>
        <dbReference type="Rhea" id="RHEA-COMP:9863"/>
        <dbReference type="Rhea" id="RHEA-COMP:11604"/>
        <dbReference type="ChEBI" id="CHEBI:15378"/>
        <dbReference type="ChEBI" id="CHEBI:29999"/>
        <dbReference type="ChEBI" id="CHEBI:30616"/>
        <dbReference type="ChEBI" id="CHEBI:83421"/>
        <dbReference type="ChEBI" id="CHEBI:456216"/>
        <dbReference type="EC" id="2.7.11.1"/>
    </reaction>
</comment>
<keyword evidence="5 12" id="KW-0418">Kinase</keyword>
<dbReference type="EMBL" id="AUWU02000004">
    <property type="protein sequence ID" value="KAH0574496.1"/>
    <property type="molecule type" value="Genomic_DNA"/>
</dbReference>
<dbReference type="PANTHER" id="PTHR24346:SF82">
    <property type="entry name" value="KP78A-RELATED"/>
    <property type="match status" value="1"/>
</dbReference>
<keyword evidence="6 9" id="KW-0067">ATP-binding</keyword>
<comment type="catalytic activity">
    <reaction evidence="7">
        <text>L-threonyl-[protein] + ATP = O-phospho-L-threonyl-[protein] + ADP + H(+)</text>
        <dbReference type="Rhea" id="RHEA:46608"/>
        <dbReference type="Rhea" id="RHEA-COMP:11060"/>
        <dbReference type="Rhea" id="RHEA-COMP:11605"/>
        <dbReference type="ChEBI" id="CHEBI:15378"/>
        <dbReference type="ChEBI" id="CHEBI:30013"/>
        <dbReference type="ChEBI" id="CHEBI:30616"/>
        <dbReference type="ChEBI" id="CHEBI:61977"/>
        <dbReference type="ChEBI" id="CHEBI:456216"/>
        <dbReference type="EC" id="2.7.11.1"/>
    </reaction>
</comment>
<dbReference type="PROSITE" id="PS00107">
    <property type="entry name" value="PROTEIN_KINASE_ATP"/>
    <property type="match status" value="1"/>
</dbReference>
<evidence type="ECO:0000256" key="1">
    <source>
        <dbReference type="ARBA" id="ARBA00012513"/>
    </source>
</evidence>
<dbReference type="Pfam" id="PF00069">
    <property type="entry name" value="Pkinase"/>
    <property type="match status" value="1"/>
</dbReference>
<dbReference type="AlphaFoldDB" id="V6LP32"/>